<keyword evidence="1" id="KW-0472">Membrane</keyword>
<dbReference type="OrthoDB" id="5420247at2759"/>
<feature type="transmembrane region" description="Helical" evidence="1">
    <location>
        <begin position="85"/>
        <end position="107"/>
    </location>
</feature>
<feature type="transmembrane region" description="Helical" evidence="1">
    <location>
        <begin position="6"/>
        <end position="28"/>
    </location>
</feature>
<comment type="caution">
    <text evidence="2">The sequence shown here is derived from an EMBL/GenBank/DDBJ whole genome shotgun (WGS) entry which is preliminary data.</text>
</comment>
<dbReference type="PANTHER" id="PTHR42029">
    <property type="entry name" value="AN04G07800"/>
    <property type="match status" value="1"/>
</dbReference>
<evidence type="ECO:0000256" key="1">
    <source>
        <dbReference type="SAM" id="Phobius"/>
    </source>
</evidence>
<evidence type="ECO:0000313" key="3">
    <source>
        <dbReference type="Proteomes" id="UP001146351"/>
    </source>
</evidence>
<protein>
    <submittedName>
        <fullName evidence="2">Uncharacterized protein</fullName>
    </submittedName>
</protein>
<organism evidence="2 3">
    <name type="scientific">Penicillium capsulatum</name>
    <dbReference type="NCBI Taxonomy" id="69766"/>
    <lineage>
        <taxon>Eukaryota</taxon>
        <taxon>Fungi</taxon>
        <taxon>Dikarya</taxon>
        <taxon>Ascomycota</taxon>
        <taxon>Pezizomycotina</taxon>
        <taxon>Eurotiomycetes</taxon>
        <taxon>Eurotiomycetidae</taxon>
        <taxon>Eurotiales</taxon>
        <taxon>Aspergillaceae</taxon>
        <taxon>Penicillium</taxon>
    </lineage>
</organism>
<keyword evidence="3" id="KW-1185">Reference proteome</keyword>
<keyword evidence="1" id="KW-1133">Transmembrane helix</keyword>
<dbReference type="PANTHER" id="PTHR42029:SF3">
    <property type="entry name" value="AN04G07800"/>
    <property type="match status" value="1"/>
</dbReference>
<dbReference type="Proteomes" id="UP001146351">
    <property type="component" value="Unassembled WGS sequence"/>
</dbReference>
<dbReference type="EMBL" id="JAPQKO010000003">
    <property type="protein sequence ID" value="KAJ5173103.1"/>
    <property type="molecule type" value="Genomic_DNA"/>
</dbReference>
<proteinExistence type="predicted"/>
<name>A0A9W9ICG0_9EURO</name>
<accession>A0A9W9ICG0</accession>
<reference evidence="2" key="2">
    <citation type="journal article" date="2023" name="IMA Fungus">
        <title>Comparative genomic study of the Penicillium genus elucidates a diverse pangenome and 15 lateral gene transfer events.</title>
        <authorList>
            <person name="Petersen C."/>
            <person name="Sorensen T."/>
            <person name="Nielsen M.R."/>
            <person name="Sondergaard T.E."/>
            <person name="Sorensen J.L."/>
            <person name="Fitzpatrick D.A."/>
            <person name="Frisvad J.C."/>
            <person name="Nielsen K.L."/>
        </authorList>
    </citation>
    <scope>NUCLEOTIDE SEQUENCE</scope>
    <source>
        <strain evidence="2">IBT 21917</strain>
    </source>
</reference>
<reference evidence="2" key="1">
    <citation type="submission" date="2022-11" db="EMBL/GenBank/DDBJ databases">
        <authorList>
            <person name="Petersen C."/>
        </authorList>
    </citation>
    <scope>NUCLEOTIDE SEQUENCE</scope>
    <source>
        <strain evidence="2">IBT 21917</strain>
    </source>
</reference>
<evidence type="ECO:0000313" key="2">
    <source>
        <dbReference type="EMBL" id="KAJ5173103.1"/>
    </source>
</evidence>
<sequence length="123" mass="14205">MGHGTFIVTVILCWPYWIIEIYANFASFNNISQTFIRLSSRRDLLSRSSEPWLVFTTISLCYTIKREYNFRLWELVLVSPRFGVMLASMCLSIAFIVVDTCSVLEVFSDSLPTGMGPFWKDIL</sequence>
<keyword evidence="1" id="KW-0812">Transmembrane</keyword>
<dbReference type="AlphaFoldDB" id="A0A9W9ICG0"/>
<gene>
    <name evidence="2" type="ORF">N7492_005696</name>
</gene>